<evidence type="ECO:0000313" key="9">
    <source>
        <dbReference type="Proteomes" id="UP001375743"/>
    </source>
</evidence>
<protein>
    <submittedName>
        <fullName evidence="8">Nitrite reductase small subunit NirD</fullName>
    </submittedName>
</protein>
<dbReference type="RefSeq" id="WP_418161722.1">
    <property type="nucleotide sequence ID" value="NZ_JBBLZC010000037.1"/>
</dbReference>
<dbReference type="InterPro" id="IPR012748">
    <property type="entry name" value="Rieske-like_NirD"/>
</dbReference>
<organism evidence="8 9">
    <name type="scientific">Benzoatithermus flavus</name>
    <dbReference type="NCBI Taxonomy" id="3108223"/>
    <lineage>
        <taxon>Bacteria</taxon>
        <taxon>Pseudomonadati</taxon>
        <taxon>Pseudomonadota</taxon>
        <taxon>Alphaproteobacteria</taxon>
        <taxon>Geminicoccales</taxon>
        <taxon>Geminicoccaceae</taxon>
        <taxon>Benzoatithermus</taxon>
    </lineage>
</organism>
<dbReference type="CDD" id="cd03530">
    <property type="entry name" value="Rieske_NirD_small_Bacillus"/>
    <property type="match status" value="1"/>
</dbReference>
<keyword evidence="5" id="KW-0411">Iron-sulfur</keyword>
<accession>A0ABU8XZN4</accession>
<feature type="domain" description="Rieske" evidence="7">
    <location>
        <begin position="10"/>
        <end position="106"/>
    </location>
</feature>
<keyword evidence="4" id="KW-0408">Iron</keyword>
<evidence type="ECO:0000256" key="4">
    <source>
        <dbReference type="ARBA" id="ARBA00023004"/>
    </source>
</evidence>
<proteinExistence type="predicted"/>
<dbReference type="Proteomes" id="UP001375743">
    <property type="component" value="Unassembled WGS sequence"/>
</dbReference>
<dbReference type="PROSITE" id="PS51296">
    <property type="entry name" value="RIESKE"/>
    <property type="match status" value="1"/>
</dbReference>
<dbReference type="PANTHER" id="PTHR21496">
    <property type="entry name" value="FERREDOXIN-RELATED"/>
    <property type="match status" value="1"/>
</dbReference>
<evidence type="ECO:0000256" key="2">
    <source>
        <dbReference type="ARBA" id="ARBA00022723"/>
    </source>
</evidence>
<dbReference type="Gene3D" id="2.102.10.10">
    <property type="entry name" value="Rieske [2Fe-2S] iron-sulphur domain"/>
    <property type="match status" value="1"/>
</dbReference>
<sequence length="114" mass="12424">MTTETLTNYWVAVGQVEDIPRQGARVVATPMGDVALFRTLRDEVFALDDRCPHKGGPLSAGIVHGRSVTCPLHNWVIDLASGEALAPDRGCVRRIPVRIEHGGVLLDLSGRRRS</sequence>
<evidence type="ECO:0000256" key="5">
    <source>
        <dbReference type="ARBA" id="ARBA00023014"/>
    </source>
</evidence>
<gene>
    <name evidence="8" type="primary">nirD</name>
    <name evidence="8" type="ORF">U1T56_22195</name>
</gene>
<keyword evidence="9" id="KW-1185">Reference proteome</keyword>
<dbReference type="PANTHER" id="PTHR21496:SF23">
    <property type="entry name" value="3-PHENYLPROPIONATE_CINNAMIC ACID DIOXYGENASE FERREDOXIN SUBUNIT"/>
    <property type="match status" value="1"/>
</dbReference>
<dbReference type="SUPFAM" id="SSF50022">
    <property type="entry name" value="ISP domain"/>
    <property type="match status" value="1"/>
</dbReference>
<evidence type="ECO:0000313" key="8">
    <source>
        <dbReference type="EMBL" id="MEK0085875.1"/>
    </source>
</evidence>
<dbReference type="InterPro" id="IPR017941">
    <property type="entry name" value="Rieske_2Fe-2S"/>
</dbReference>
<evidence type="ECO:0000256" key="1">
    <source>
        <dbReference type="ARBA" id="ARBA00022714"/>
    </source>
</evidence>
<comment type="caution">
    <text evidence="8">The sequence shown here is derived from an EMBL/GenBank/DDBJ whole genome shotgun (WGS) entry which is preliminary data.</text>
</comment>
<dbReference type="NCBIfam" id="TIGR02378">
    <property type="entry name" value="nirD_assim_sml"/>
    <property type="match status" value="1"/>
</dbReference>
<keyword evidence="1" id="KW-0001">2Fe-2S</keyword>
<dbReference type="EMBL" id="JBBLZC010000037">
    <property type="protein sequence ID" value="MEK0085875.1"/>
    <property type="molecule type" value="Genomic_DNA"/>
</dbReference>
<evidence type="ECO:0000259" key="7">
    <source>
        <dbReference type="PROSITE" id="PS51296"/>
    </source>
</evidence>
<keyword evidence="2" id="KW-0479">Metal-binding</keyword>
<name>A0ABU8XZN4_9PROT</name>
<dbReference type="InterPro" id="IPR036922">
    <property type="entry name" value="Rieske_2Fe-2S_sf"/>
</dbReference>
<dbReference type="Pfam" id="PF00355">
    <property type="entry name" value="Rieske"/>
    <property type="match status" value="1"/>
</dbReference>
<reference evidence="8 9" key="1">
    <citation type="submission" date="2024-01" db="EMBL/GenBank/DDBJ databases">
        <title>Multi-omics insights into the function and evolution of sodium benzoate biodegradation pathways in Benzoatithermus flavus gen. nov., sp. nov. from hot spring.</title>
        <authorList>
            <person name="Hu C.-J."/>
            <person name="Li W.-J."/>
        </authorList>
    </citation>
    <scope>NUCLEOTIDE SEQUENCE [LARGE SCALE GENOMIC DNA]</scope>
    <source>
        <strain evidence="8 9">SYSU G07066</strain>
    </source>
</reference>
<keyword evidence="3" id="KW-0560">Oxidoreductase</keyword>
<evidence type="ECO:0000256" key="6">
    <source>
        <dbReference type="ARBA" id="ARBA00023063"/>
    </source>
</evidence>
<evidence type="ECO:0000256" key="3">
    <source>
        <dbReference type="ARBA" id="ARBA00023002"/>
    </source>
</evidence>
<keyword evidence="6" id="KW-0534">Nitrate assimilation</keyword>